<evidence type="ECO:0000313" key="4">
    <source>
        <dbReference type="Proteomes" id="UP000603793"/>
    </source>
</evidence>
<feature type="domain" description="Retroviral nucleocapsid Gag protein p24 C-terminal" evidence="2">
    <location>
        <begin position="385"/>
        <end position="452"/>
    </location>
</feature>
<feature type="compositionally biased region" description="Pro residues" evidence="1">
    <location>
        <begin position="170"/>
        <end position="179"/>
    </location>
</feature>
<feature type="region of interest" description="Disordered" evidence="1">
    <location>
        <begin position="595"/>
        <end position="614"/>
    </location>
</feature>
<dbReference type="PANTHER" id="PTHR40389:SF3">
    <property type="entry name" value="IGE-BINDING PROTEIN"/>
    <property type="match status" value="1"/>
</dbReference>
<gene>
    <name evidence="3" type="primary">Hervk_1</name>
    <name evidence="3" type="ORF">CORMON_R10574</name>
</gene>
<dbReference type="Gene3D" id="1.10.375.10">
    <property type="entry name" value="Human Immunodeficiency Virus Type 1 Capsid Protein"/>
    <property type="match status" value="1"/>
</dbReference>
<sequence length="614" mass="67289">AKRQAVYDLLKCFLEKRSTPGIDCKKDLPGLLVYGFAKGCFIDPNEVFEREQWKVFGDKIFDAATQDDKVAKKMMKLWRAVSNALAQYEAEQKAAAATAQCLGTPLTREKDMGDSCLLPPTMNTFTMQTGKVVSDSVFSPPASPQAVSAPSASLEHELLPTAPPFEQSPTAPPQPPPPESRSAALSLPSEQASSSLSVNTDSGIQEIAKEREEFWREVAKNIAAEGDIDSAREFVQAFPVEFSPPNAQGQIIVNIRPLDWKVLTQLRATVNESGLKGEPTHQMLDYLWGSMLLLPNDIKNITKLILTQHQRMLFGAYWQTLCQQSVAMQRGAGDPLHGVTLEELMGQGNYTRREAQALIGPDKVRESMNLARRAIDQIKQPGGLPSYMSIKQGRDEPFGTFIDHVANAILATGLPDYMHGILLKQCAIQNCNPTARSVLVTLPATWTIEEALERMSQVPVGPQAMIVNAIKELGKELGIGMKQQAEVAQRQIEASQSQVLAALAPLQNHRSGSRRQTTRLRRFRCGVSGHMRRDCNAGNVWCQHCRLDTHASTACRRSGNGKSSGKARPAMTPKAAAYPATQEINTCTPLPTLTSTFVSSPQPGGASDWTWQSQ</sequence>
<dbReference type="Pfam" id="PF00607">
    <property type="entry name" value="Gag_p24"/>
    <property type="match status" value="1"/>
</dbReference>
<comment type="caution">
    <text evidence="3">The sequence shown here is derived from an EMBL/GenBank/DDBJ whole genome shotgun (WGS) entry which is preliminary data.</text>
</comment>
<dbReference type="PANTHER" id="PTHR40389">
    <property type="entry name" value="ENDOGENOUS RETROVIRUS GROUP K MEMBER 24 GAG POLYPROTEIN-RELATED"/>
    <property type="match status" value="1"/>
</dbReference>
<dbReference type="Pfam" id="PF19317">
    <property type="entry name" value="Gag_p24_C"/>
    <property type="match status" value="1"/>
</dbReference>
<accession>A0A851X8A4</accession>
<feature type="region of interest" description="Disordered" evidence="1">
    <location>
        <begin position="554"/>
        <end position="582"/>
    </location>
</feature>
<evidence type="ECO:0000256" key="1">
    <source>
        <dbReference type="SAM" id="MobiDB-lite"/>
    </source>
</evidence>
<evidence type="ECO:0000313" key="3">
    <source>
        <dbReference type="EMBL" id="NXD57940.1"/>
    </source>
</evidence>
<dbReference type="AlphaFoldDB" id="A0A851X8A4"/>
<evidence type="ECO:0000259" key="2">
    <source>
        <dbReference type="Pfam" id="PF19317"/>
    </source>
</evidence>
<feature type="non-terminal residue" evidence="3">
    <location>
        <position position="614"/>
    </location>
</feature>
<dbReference type="Gene3D" id="1.10.1200.30">
    <property type="match status" value="1"/>
</dbReference>
<dbReference type="Proteomes" id="UP000603793">
    <property type="component" value="Unassembled WGS sequence"/>
</dbReference>
<name>A0A851X8A4_CORMO</name>
<feature type="region of interest" description="Disordered" evidence="1">
    <location>
        <begin position="161"/>
        <end position="201"/>
    </location>
</feature>
<proteinExistence type="predicted"/>
<dbReference type="InterPro" id="IPR008916">
    <property type="entry name" value="Retrov_capsid_C"/>
</dbReference>
<protein>
    <submittedName>
        <fullName evidence="3">GA113 protein</fullName>
    </submittedName>
</protein>
<organism evidence="3 4">
    <name type="scientific">Corvus moneduloides</name>
    <name type="common">New Caledonian crow</name>
    <dbReference type="NCBI Taxonomy" id="1196302"/>
    <lineage>
        <taxon>Eukaryota</taxon>
        <taxon>Metazoa</taxon>
        <taxon>Chordata</taxon>
        <taxon>Craniata</taxon>
        <taxon>Vertebrata</taxon>
        <taxon>Euteleostomi</taxon>
        <taxon>Archelosauria</taxon>
        <taxon>Archosauria</taxon>
        <taxon>Dinosauria</taxon>
        <taxon>Saurischia</taxon>
        <taxon>Theropoda</taxon>
        <taxon>Coelurosauria</taxon>
        <taxon>Aves</taxon>
        <taxon>Neognathae</taxon>
        <taxon>Neoaves</taxon>
        <taxon>Telluraves</taxon>
        <taxon>Australaves</taxon>
        <taxon>Passeriformes</taxon>
        <taxon>Corvoidea</taxon>
        <taxon>Corvidae</taxon>
        <taxon>Corvus</taxon>
    </lineage>
</organism>
<dbReference type="InterPro" id="IPR008919">
    <property type="entry name" value="Retrov_capsid_N"/>
</dbReference>
<feature type="compositionally biased region" description="Low complexity" evidence="1">
    <location>
        <begin position="180"/>
        <end position="197"/>
    </location>
</feature>
<dbReference type="EMBL" id="WBNF01000361">
    <property type="protein sequence ID" value="NXD57940.1"/>
    <property type="molecule type" value="Genomic_DNA"/>
</dbReference>
<dbReference type="GO" id="GO:0016032">
    <property type="term" value="P:viral process"/>
    <property type="evidence" value="ECO:0007669"/>
    <property type="project" value="InterPro"/>
</dbReference>
<dbReference type="SUPFAM" id="SSF47943">
    <property type="entry name" value="Retrovirus capsid protein, N-terminal core domain"/>
    <property type="match status" value="1"/>
</dbReference>
<dbReference type="InterPro" id="IPR050195">
    <property type="entry name" value="Primate_lentivir_Gag_pol-like"/>
</dbReference>
<feature type="non-terminal residue" evidence="3">
    <location>
        <position position="1"/>
    </location>
</feature>
<dbReference type="InterPro" id="IPR045345">
    <property type="entry name" value="Gag_p24_C"/>
</dbReference>
<reference evidence="3" key="1">
    <citation type="submission" date="2019-09" db="EMBL/GenBank/DDBJ databases">
        <title>Bird 10,000 Genomes (B10K) Project - Family phase.</title>
        <authorList>
            <person name="Zhang G."/>
        </authorList>
    </citation>
    <scope>NUCLEOTIDE SEQUENCE</scope>
    <source>
        <strain evidence="3">OUT-0060</strain>
        <tissue evidence="3">Blood</tissue>
    </source>
</reference>
<dbReference type="SUPFAM" id="SSF47353">
    <property type="entry name" value="Retrovirus capsid dimerization domain-like"/>
    <property type="match status" value="1"/>
</dbReference>